<gene>
    <name evidence="1" type="ORF">NSA47_08770</name>
</gene>
<organism evidence="1 2">
    <name type="scientific">Irregularibacter muris</name>
    <dbReference type="NCBI Taxonomy" id="1796619"/>
    <lineage>
        <taxon>Bacteria</taxon>
        <taxon>Bacillati</taxon>
        <taxon>Bacillota</taxon>
        <taxon>Clostridia</taxon>
        <taxon>Eubacteriales</taxon>
        <taxon>Eubacteriaceae</taxon>
        <taxon>Irregularibacter</taxon>
    </lineage>
</organism>
<name>A0AAE3L3Y6_9FIRM</name>
<reference evidence="1" key="1">
    <citation type="submission" date="2022-07" db="EMBL/GenBank/DDBJ databases">
        <title>Enhanced cultured diversity of the mouse gut microbiota enables custom-made synthetic communities.</title>
        <authorList>
            <person name="Afrizal A."/>
        </authorList>
    </citation>
    <scope>NUCLEOTIDE SEQUENCE</scope>
    <source>
        <strain evidence="1">DSM 28593</strain>
    </source>
</reference>
<dbReference type="AlphaFoldDB" id="A0AAE3L3Y6"/>
<dbReference type="Proteomes" id="UP001205748">
    <property type="component" value="Unassembled WGS sequence"/>
</dbReference>
<sequence>MKKVVSVSLGSSSRNHKAETEILGEKFIIERIGTDGDRKKAIEIIKELDGKVDAFGMGGIDLYLFSRNKKYLLSSALPIKKAAQKTPIVDGSGLKNTLERMVIDYLTQEKIIDFKNKSIMITSALDRFGMAESLESTGAEIFYGDVFYALGIPYFLKSLDDLDKVAKVLLPVVRHFPFELLYPTGNKQDKENKPHKVKKIFEQVDILAGDFLYIQKNLPQNLDNKIIITNTTTEKNLKQLKALGAKMLITTTPEYQGRSFGTNVMEGVLISLANKPWEELTPRDYREILKQMNFTPRIVWLNEEDKRVQSV</sequence>
<dbReference type="RefSeq" id="WP_257531024.1">
    <property type="nucleotide sequence ID" value="NZ_JANKAS010000006.1"/>
</dbReference>
<protein>
    <submittedName>
        <fullName evidence="1">Quinate 5-dehydrogenase</fullName>
    </submittedName>
</protein>
<proteinExistence type="predicted"/>
<accession>A0AAE3L3Y6</accession>
<comment type="caution">
    <text evidence="1">The sequence shown here is derived from an EMBL/GenBank/DDBJ whole genome shotgun (WGS) entry which is preliminary data.</text>
</comment>
<evidence type="ECO:0000313" key="2">
    <source>
        <dbReference type="Proteomes" id="UP001205748"/>
    </source>
</evidence>
<evidence type="ECO:0000313" key="1">
    <source>
        <dbReference type="EMBL" id="MCR1899073.1"/>
    </source>
</evidence>
<dbReference type="EMBL" id="JANKAS010000006">
    <property type="protein sequence ID" value="MCR1899073.1"/>
    <property type="molecule type" value="Genomic_DNA"/>
</dbReference>
<keyword evidence="2" id="KW-1185">Reference proteome</keyword>